<dbReference type="PANTHER" id="PTHR34512:SF30">
    <property type="entry name" value="OUTER MEMBRANE PROTEIN ASSEMBLY FACTOR BAMB"/>
    <property type="match status" value="1"/>
</dbReference>
<dbReference type="Gene3D" id="2.130.10.10">
    <property type="entry name" value="YVTN repeat-like/Quinoprotein amine dehydrogenase"/>
    <property type="match status" value="2"/>
</dbReference>
<feature type="compositionally biased region" description="Basic and acidic residues" evidence="1">
    <location>
        <begin position="1"/>
        <end position="11"/>
    </location>
</feature>
<evidence type="ECO:0000259" key="2">
    <source>
        <dbReference type="Pfam" id="PF13360"/>
    </source>
</evidence>
<dbReference type="EMBL" id="LT555008">
    <property type="protein sequence ID" value="SAM09334.1"/>
    <property type="molecule type" value="Genomic_DNA"/>
</dbReference>
<reference evidence="3" key="1">
    <citation type="submission" date="2016-04" db="EMBL/GenBank/DDBJ databases">
        <authorList>
            <person name="Evans L.H."/>
            <person name="Alamgir A."/>
            <person name="Owens N."/>
            <person name="Weber N.D."/>
            <person name="Virtaneva K."/>
            <person name="Barbian K."/>
            <person name="Babar A."/>
            <person name="Rosenke K."/>
        </authorList>
    </citation>
    <scope>NUCLEOTIDE SEQUENCE [LARGE SCALE GENOMIC DNA]</scope>
    <source>
        <strain evidence="3">CBS 101.48</strain>
    </source>
</reference>
<dbReference type="OrthoDB" id="408177at2759"/>
<dbReference type="InterPro" id="IPR002372">
    <property type="entry name" value="PQQ_rpt_dom"/>
</dbReference>
<protein>
    <recommendedName>
        <fullName evidence="2">Pyrrolo-quinoline quinone repeat domain-containing protein</fullName>
    </recommendedName>
</protein>
<evidence type="ECO:0000313" key="3">
    <source>
        <dbReference type="EMBL" id="SAM09334.1"/>
    </source>
</evidence>
<dbReference type="Proteomes" id="UP000078561">
    <property type="component" value="Unassembled WGS sequence"/>
</dbReference>
<dbReference type="Pfam" id="PF13360">
    <property type="entry name" value="PQQ_2"/>
    <property type="match status" value="1"/>
</dbReference>
<proteinExistence type="predicted"/>
<name>A0A168T1Y2_ABSGL</name>
<evidence type="ECO:0000313" key="4">
    <source>
        <dbReference type="Proteomes" id="UP000078561"/>
    </source>
</evidence>
<feature type="region of interest" description="Disordered" evidence="1">
    <location>
        <begin position="1"/>
        <end position="25"/>
    </location>
</feature>
<dbReference type="PANTHER" id="PTHR34512">
    <property type="entry name" value="CELL SURFACE PROTEIN"/>
    <property type="match status" value="1"/>
</dbReference>
<dbReference type="SUPFAM" id="SSF50998">
    <property type="entry name" value="Quinoprotein alcohol dehydrogenase-like"/>
    <property type="match status" value="1"/>
</dbReference>
<dbReference type="InterPro" id="IPR011047">
    <property type="entry name" value="Quinoprotein_ADH-like_sf"/>
</dbReference>
<evidence type="ECO:0000256" key="1">
    <source>
        <dbReference type="SAM" id="MobiDB-lite"/>
    </source>
</evidence>
<feature type="region of interest" description="Disordered" evidence="1">
    <location>
        <begin position="244"/>
        <end position="266"/>
    </location>
</feature>
<dbReference type="InParanoid" id="A0A168T1Y2"/>
<dbReference type="OMA" id="WSERITN"/>
<gene>
    <name evidence="3" type="primary">ABSGL_15010.1 scaffold 15162</name>
</gene>
<dbReference type="SMART" id="SM00564">
    <property type="entry name" value="PQQ"/>
    <property type="match status" value="2"/>
</dbReference>
<organism evidence="3">
    <name type="scientific">Absidia glauca</name>
    <name type="common">Pin mould</name>
    <dbReference type="NCBI Taxonomy" id="4829"/>
    <lineage>
        <taxon>Eukaryota</taxon>
        <taxon>Fungi</taxon>
        <taxon>Fungi incertae sedis</taxon>
        <taxon>Mucoromycota</taxon>
        <taxon>Mucoromycotina</taxon>
        <taxon>Mucoromycetes</taxon>
        <taxon>Mucorales</taxon>
        <taxon>Cunninghamellaceae</taxon>
        <taxon>Absidia</taxon>
    </lineage>
</organism>
<dbReference type="AlphaFoldDB" id="A0A168T1Y2"/>
<accession>A0A168T1Y2</accession>
<dbReference type="InterPro" id="IPR018391">
    <property type="entry name" value="PQQ_b-propeller_rpt"/>
</dbReference>
<feature type="domain" description="Pyrrolo-quinoline quinone repeat" evidence="2">
    <location>
        <begin position="23"/>
        <end position="166"/>
    </location>
</feature>
<sequence>MFGLDDKKKSFDDDESLESNSTRQEGRTFDRQEVLLCATHGKIYAIHKKDGARCWRQDFPTGALGGIVSLFVTDNDTVIVGGNGKTASLDLFTGATTWVNKMKGFGYDEVGVIATPSRFLAPPKETTEAPPPAYETDASNEKQMIYGCSSGKVLAMDPLTGEEVWRFDCPKGGFNIPAVLVEPPCQVWPFQVVYVGCGRWVYCLASVSGELLWSERITNSKFGLGFMCLATPWSSRLAAESHTSFSTTPHAQNREMERRRHHSNSG</sequence>
<dbReference type="InterPro" id="IPR015943">
    <property type="entry name" value="WD40/YVTN_repeat-like_dom_sf"/>
</dbReference>
<keyword evidence="4" id="KW-1185">Reference proteome</keyword>